<feature type="signal peptide" evidence="1">
    <location>
        <begin position="1"/>
        <end position="21"/>
    </location>
</feature>
<organism evidence="2 3">
    <name type="scientific">Talaromyces rugulosus</name>
    <name type="common">Penicillium rugulosum</name>
    <dbReference type="NCBI Taxonomy" id="121627"/>
    <lineage>
        <taxon>Eukaryota</taxon>
        <taxon>Fungi</taxon>
        <taxon>Dikarya</taxon>
        <taxon>Ascomycota</taxon>
        <taxon>Pezizomycotina</taxon>
        <taxon>Eurotiomycetes</taxon>
        <taxon>Eurotiomycetidae</taxon>
        <taxon>Eurotiales</taxon>
        <taxon>Trichocomaceae</taxon>
        <taxon>Talaromyces</taxon>
        <taxon>Talaromyces sect. Islandici</taxon>
    </lineage>
</organism>
<protein>
    <submittedName>
        <fullName evidence="2">Uncharacterized protein</fullName>
    </submittedName>
</protein>
<feature type="chain" id="PRO_5028911496" evidence="1">
    <location>
        <begin position="22"/>
        <end position="174"/>
    </location>
</feature>
<dbReference type="Proteomes" id="UP000509510">
    <property type="component" value="Chromosome VI"/>
</dbReference>
<accession>A0A7H8R9W1</accession>
<dbReference type="GeneID" id="55997859"/>
<sequence>MVATCFATSILLLITITSFTGHKPGSYVRLYTVSQQNAFQPEHLDSFGGPMELGGTYRCGSYPSEAKSLGCVFDLMNFGWTAPECYYEGVSVPGIAEGPYKFYLDKNLTVEIPQDVALSGRVVDVYTTRHYHGEHCKWSQAVVALAKEDGNILIPQVIAQQNHTIHCQHYIEES</sequence>
<dbReference type="InterPro" id="IPR053008">
    <property type="entry name" value="Phomopsin_biosynth_assoc"/>
</dbReference>
<dbReference type="RefSeq" id="XP_035349384.1">
    <property type="nucleotide sequence ID" value="XM_035493491.1"/>
</dbReference>
<dbReference type="PANTHER" id="PTHR35896">
    <property type="entry name" value="IG-LIKE DOMAIN-CONTAINING PROTEIN"/>
    <property type="match status" value="1"/>
</dbReference>
<proteinExistence type="predicted"/>
<evidence type="ECO:0000313" key="3">
    <source>
        <dbReference type="Proteomes" id="UP000509510"/>
    </source>
</evidence>
<keyword evidence="1" id="KW-0732">Signal</keyword>
<name>A0A7H8R9W1_TALRU</name>
<dbReference type="PANTHER" id="PTHR35896:SF3">
    <property type="entry name" value="MAJOR FACILITATOR SUPERFAMILY TRANSPORTER"/>
    <property type="match status" value="1"/>
</dbReference>
<reference evidence="3" key="1">
    <citation type="submission" date="2020-06" db="EMBL/GenBank/DDBJ databases">
        <title>A chromosome-scale genome assembly of Talaromyces rugulosus W13939.</title>
        <authorList>
            <person name="Wang B."/>
            <person name="Guo L."/>
            <person name="Ye K."/>
            <person name="Wang L."/>
        </authorList>
    </citation>
    <scope>NUCLEOTIDE SEQUENCE [LARGE SCALE GENOMIC DNA]</scope>
    <source>
        <strain evidence="3">W13939</strain>
    </source>
</reference>
<dbReference type="KEGG" id="trg:TRUGW13939_10379"/>
<dbReference type="EMBL" id="CP055903">
    <property type="protein sequence ID" value="QKX63210.1"/>
    <property type="molecule type" value="Genomic_DNA"/>
</dbReference>
<evidence type="ECO:0000256" key="1">
    <source>
        <dbReference type="SAM" id="SignalP"/>
    </source>
</evidence>
<evidence type="ECO:0000313" key="2">
    <source>
        <dbReference type="EMBL" id="QKX63210.1"/>
    </source>
</evidence>
<dbReference type="AlphaFoldDB" id="A0A7H8R9W1"/>
<gene>
    <name evidence="2" type="ORF">TRUGW13939_10379</name>
</gene>
<dbReference type="OrthoDB" id="4227547at2759"/>
<keyword evidence="3" id="KW-1185">Reference proteome</keyword>